<dbReference type="RefSeq" id="WP_002690074.1">
    <property type="nucleotide sequence ID" value="NZ_JH600070.1"/>
</dbReference>
<dbReference type="EMBL" id="JH600070">
    <property type="protein sequence ID" value="EIJ43134.1"/>
    <property type="molecule type" value="Genomic_DNA"/>
</dbReference>
<feature type="domain" description="NAD(P)-binding" evidence="1">
    <location>
        <begin position="5"/>
        <end position="326"/>
    </location>
</feature>
<dbReference type="PANTHER" id="PTHR43000">
    <property type="entry name" value="DTDP-D-GLUCOSE 4,6-DEHYDRATASE-RELATED"/>
    <property type="match status" value="1"/>
</dbReference>
<gene>
    <name evidence="2" type="ORF">BegalDRAFT_2280</name>
</gene>
<name>I3CHP1_9GAMM</name>
<dbReference type="eggNOG" id="COG0451">
    <property type="taxonomic scope" value="Bacteria"/>
</dbReference>
<evidence type="ECO:0000313" key="3">
    <source>
        <dbReference type="Proteomes" id="UP000005744"/>
    </source>
</evidence>
<dbReference type="OrthoDB" id="9803010at2"/>
<dbReference type="Proteomes" id="UP000005744">
    <property type="component" value="Unassembled WGS sequence"/>
</dbReference>
<evidence type="ECO:0000259" key="1">
    <source>
        <dbReference type="Pfam" id="PF16363"/>
    </source>
</evidence>
<protein>
    <submittedName>
        <fullName evidence="2">dTDP-D-glucose 4,6-dehydratase</fullName>
    </submittedName>
</protein>
<organism evidence="2 3">
    <name type="scientific">Beggiatoa alba B18LD</name>
    <dbReference type="NCBI Taxonomy" id="395493"/>
    <lineage>
        <taxon>Bacteria</taxon>
        <taxon>Pseudomonadati</taxon>
        <taxon>Pseudomonadota</taxon>
        <taxon>Gammaproteobacteria</taxon>
        <taxon>Thiotrichales</taxon>
        <taxon>Thiotrichaceae</taxon>
        <taxon>Beggiatoa</taxon>
    </lineage>
</organism>
<keyword evidence="3" id="KW-1185">Reference proteome</keyword>
<dbReference type="HOGENOM" id="CLU_007383_1_7_6"/>
<sequence>MKTMLITGGAGFIGVNAAFTFAQKGWKVTVLDNLSRKGTPNNLAWLTQQVPIDFKQVDVRDYPALAAVFQQQSFDVVLHLAAQVAVTTSVVNPREDFEINALGTFNVLEAIRQHAPHAFVLYASTNKVFGKMEHLGTVERNGRYEYANLPHGVDETQLLDFHSPYGCSKGAADQYMIDYSRIYGIKTTVFRQSCIYGQRQFGVEDQGWVAWFIIASVLNKNITIYGDGKQIRDVLHVDDLVSAYESAINAPDKANGQAFNVGGGVNNTMSLLELIALLEQGLGKKIPLTFDAWRPGDQPVFVCNLQKIQTTLGWTPQISTTQGVNKLIQWVRDNVNLFE</sequence>
<dbReference type="Gene3D" id="3.40.50.720">
    <property type="entry name" value="NAD(P)-binding Rossmann-like Domain"/>
    <property type="match status" value="1"/>
</dbReference>
<dbReference type="InterPro" id="IPR016040">
    <property type="entry name" value="NAD(P)-bd_dom"/>
</dbReference>
<dbReference type="InterPro" id="IPR036291">
    <property type="entry name" value="NAD(P)-bd_dom_sf"/>
</dbReference>
<dbReference type="Pfam" id="PF16363">
    <property type="entry name" value="GDP_Man_Dehyd"/>
    <property type="match status" value="1"/>
</dbReference>
<proteinExistence type="predicted"/>
<accession>I3CHP1</accession>
<reference evidence="2 3" key="1">
    <citation type="submission" date="2011-11" db="EMBL/GenBank/DDBJ databases">
        <title>Improved High-Quality Draft sequence of Beggiatoa alba B18lD.</title>
        <authorList>
            <consortium name="US DOE Joint Genome Institute"/>
            <person name="Lucas S."/>
            <person name="Han J."/>
            <person name="Lapidus A."/>
            <person name="Cheng J.-F."/>
            <person name="Goodwin L."/>
            <person name="Pitluck S."/>
            <person name="Peters L."/>
            <person name="Mikhailova N."/>
            <person name="Held B."/>
            <person name="Detter J.C."/>
            <person name="Han C."/>
            <person name="Tapia R."/>
            <person name="Land M."/>
            <person name="Hauser L."/>
            <person name="Kyrpides N."/>
            <person name="Ivanova N."/>
            <person name="Pagani I."/>
            <person name="Samuel K."/>
            <person name="Teske A."/>
            <person name="Mueller J."/>
            <person name="Woyke T."/>
        </authorList>
    </citation>
    <scope>NUCLEOTIDE SEQUENCE [LARGE SCALE GENOMIC DNA]</scope>
    <source>
        <strain evidence="2 3">B18LD</strain>
    </source>
</reference>
<dbReference type="SUPFAM" id="SSF51735">
    <property type="entry name" value="NAD(P)-binding Rossmann-fold domains"/>
    <property type="match status" value="1"/>
</dbReference>
<dbReference type="STRING" id="395493.BegalDRAFT_2280"/>
<dbReference type="AlphaFoldDB" id="I3CHP1"/>
<evidence type="ECO:0000313" key="2">
    <source>
        <dbReference type="EMBL" id="EIJ43134.1"/>
    </source>
</evidence>